<protein>
    <submittedName>
        <fullName evidence="1">Uncharacterized protein</fullName>
    </submittedName>
</protein>
<keyword evidence="2" id="KW-1185">Reference proteome</keyword>
<evidence type="ECO:0000313" key="1">
    <source>
        <dbReference type="EMBL" id="CAA3023730.1"/>
    </source>
</evidence>
<gene>
    <name evidence="1" type="ORF">OLEA9_A111495</name>
</gene>
<organism evidence="1 2">
    <name type="scientific">Olea europaea subsp. europaea</name>
    <dbReference type="NCBI Taxonomy" id="158383"/>
    <lineage>
        <taxon>Eukaryota</taxon>
        <taxon>Viridiplantae</taxon>
        <taxon>Streptophyta</taxon>
        <taxon>Embryophyta</taxon>
        <taxon>Tracheophyta</taxon>
        <taxon>Spermatophyta</taxon>
        <taxon>Magnoliopsida</taxon>
        <taxon>eudicotyledons</taxon>
        <taxon>Gunneridae</taxon>
        <taxon>Pentapetalae</taxon>
        <taxon>asterids</taxon>
        <taxon>lamiids</taxon>
        <taxon>Lamiales</taxon>
        <taxon>Oleaceae</taxon>
        <taxon>Oleeae</taxon>
        <taxon>Olea</taxon>
    </lineage>
</organism>
<comment type="caution">
    <text evidence="1">The sequence shown here is derived from an EMBL/GenBank/DDBJ whole genome shotgun (WGS) entry which is preliminary data.</text>
</comment>
<dbReference type="Proteomes" id="UP000594638">
    <property type="component" value="Unassembled WGS sequence"/>
</dbReference>
<name>A0A8S0USS0_OLEEU</name>
<dbReference type="EMBL" id="CACTIH010009094">
    <property type="protein sequence ID" value="CAA3023730.1"/>
    <property type="molecule type" value="Genomic_DNA"/>
</dbReference>
<accession>A0A8S0USS0</accession>
<sequence length="110" mass="11923">MPTGSNENDRNIDGGSHDVSGYMVAEIADRGVNDGILEEVDVNSSNIMGDDGLAKEMVLASSTLSMKPGRLKENVANTKNDDEANDHFISSSQTHQLFVTQENVDVIERL</sequence>
<evidence type="ECO:0000313" key="2">
    <source>
        <dbReference type="Proteomes" id="UP000594638"/>
    </source>
</evidence>
<reference evidence="1 2" key="1">
    <citation type="submission" date="2019-12" db="EMBL/GenBank/DDBJ databases">
        <authorList>
            <person name="Alioto T."/>
            <person name="Alioto T."/>
            <person name="Gomez Garrido J."/>
        </authorList>
    </citation>
    <scope>NUCLEOTIDE SEQUENCE [LARGE SCALE GENOMIC DNA]</scope>
</reference>
<dbReference type="Gramene" id="OE9A111495T1">
    <property type="protein sequence ID" value="OE9A111495C1"/>
    <property type="gene ID" value="OE9A111495"/>
</dbReference>
<dbReference type="AlphaFoldDB" id="A0A8S0USS0"/>
<proteinExistence type="predicted"/>